<protein>
    <submittedName>
        <fullName evidence="2">Uncharacterized protein</fullName>
    </submittedName>
</protein>
<keyword evidence="1" id="KW-0472">Membrane</keyword>
<comment type="caution">
    <text evidence="2">The sequence shown here is derived from an EMBL/GenBank/DDBJ whole genome shotgun (WGS) entry which is preliminary data.</text>
</comment>
<evidence type="ECO:0000313" key="2">
    <source>
        <dbReference type="EMBL" id="VEL20227.1"/>
    </source>
</evidence>
<organism evidence="2 3">
    <name type="scientific">Protopolystoma xenopodis</name>
    <dbReference type="NCBI Taxonomy" id="117903"/>
    <lineage>
        <taxon>Eukaryota</taxon>
        <taxon>Metazoa</taxon>
        <taxon>Spiralia</taxon>
        <taxon>Lophotrochozoa</taxon>
        <taxon>Platyhelminthes</taxon>
        <taxon>Monogenea</taxon>
        <taxon>Polyopisthocotylea</taxon>
        <taxon>Polystomatidea</taxon>
        <taxon>Polystomatidae</taxon>
        <taxon>Protopolystoma</taxon>
    </lineage>
</organism>
<dbReference type="EMBL" id="CAAALY010045380">
    <property type="protein sequence ID" value="VEL20227.1"/>
    <property type="molecule type" value="Genomic_DNA"/>
</dbReference>
<gene>
    <name evidence="2" type="ORF">PXEA_LOCUS13667</name>
</gene>
<accession>A0A448WTY3</accession>
<evidence type="ECO:0000313" key="3">
    <source>
        <dbReference type="Proteomes" id="UP000784294"/>
    </source>
</evidence>
<keyword evidence="1" id="KW-0812">Transmembrane</keyword>
<feature type="transmembrane region" description="Helical" evidence="1">
    <location>
        <begin position="70"/>
        <end position="89"/>
    </location>
</feature>
<proteinExistence type="predicted"/>
<name>A0A448WTY3_9PLAT</name>
<evidence type="ECO:0000256" key="1">
    <source>
        <dbReference type="SAM" id="Phobius"/>
    </source>
</evidence>
<reference evidence="2" key="1">
    <citation type="submission" date="2018-11" db="EMBL/GenBank/DDBJ databases">
        <authorList>
            <consortium name="Pathogen Informatics"/>
        </authorList>
    </citation>
    <scope>NUCLEOTIDE SEQUENCE</scope>
</reference>
<dbReference type="AlphaFoldDB" id="A0A448WTY3"/>
<dbReference type="OrthoDB" id="10013439at2759"/>
<keyword evidence="1" id="KW-1133">Transmembrane helix</keyword>
<sequence length="91" mass="10115">MPLSLVWPGLLPIEVPDLAPWDADEHHIDRSIEEAPTAPRSVEIDELSRRHLASGPRLPDPYESTEATSYLLPLLASIGTFLPILFCICKL</sequence>
<keyword evidence="3" id="KW-1185">Reference proteome</keyword>
<dbReference type="Proteomes" id="UP000784294">
    <property type="component" value="Unassembled WGS sequence"/>
</dbReference>